<keyword evidence="3" id="KW-1185">Reference proteome</keyword>
<evidence type="ECO:0008006" key="4">
    <source>
        <dbReference type="Google" id="ProtNLM"/>
    </source>
</evidence>
<gene>
    <name evidence="2" type="ORF">SAMN06265222_107238</name>
</gene>
<name>A0ABY1Q8H3_9BACT</name>
<dbReference type="EMBL" id="FXUG01000007">
    <property type="protein sequence ID" value="SMP62124.1"/>
    <property type="molecule type" value="Genomic_DNA"/>
</dbReference>
<keyword evidence="1" id="KW-0812">Transmembrane</keyword>
<feature type="transmembrane region" description="Helical" evidence="1">
    <location>
        <begin position="32"/>
        <end position="51"/>
    </location>
</feature>
<organism evidence="2 3">
    <name type="scientific">Neorhodopirellula lusitana</name>
    <dbReference type="NCBI Taxonomy" id="445327"/>
    <lineage>
        <taxon>Bacteria</taxon>
        <taxon>Pseudomonadati</taxon>
        <taxon>Planctomycetota</taxon>
        <taxon>Planctomycetia</taxon>
        <taxon>Pirellulales</taxon>
        <taxon>Pirellulaceae</taxon>
        <taxon>Neorhodopirellula</taxon>
    </lineage>
</organism>
<dbReference type="SUPFAM" id="SSF48452">
    <property type="entry name" value="TPR-like"/>
    <property type="match status" value="3"/>
</dbReference>
<evidence type="ECO:0000313" key="3">
    <source>
        <dbReference type="Proteomes" id="UP001158067"/>
    </source>
</evidence>
<keyword evidence="1" id="KW-1133">Transmembrane helix</keyword>
<dbReference type="InterPro" id="IPR011990">
    <property type="entry name" value="TPR-like_helical_dom_sf"/>
</dbReference>
<dbReference type="Proteomes" id="UP001158067">
    <property type="component" value="Unassembled WGS sequence"/>
</dbReference>
<dbReference type="PANTHER" id="PTHR12558:SF13">
    <property type="entry name" value="CELL DIVISION CYCLE PROTEIN 27 HOMOLOG"/>
    <property type="match status" value="1"/>
</dbReference>
<dbReference type="RefSeq" id="WP_283433301.1">
    <property type="nucleotide sequence ID" value="NZ_FXUG01000007.1"/>
</dbReference>
<sequence>MPTYLNPLAWTKWLGQFTYCWIASIPWKRVGAGVPAILLTAGLILLAFFAYSDGGSWRRGVLDSQIQNAIEIEDFESAELLLKRQMKEGDSSTDTLFRLALAQDQLDEQDQANQLMRELAFRRNSERAAMWLIQQNYLGKGWGDLDSTQQNEFGELLELVVEKQPKNAGMRQLYANYLIAGHRYAAAIPHLQQLAELNPMLGLQAAALSRQVGDDTQSERLASVTLDRVSKLFTEEPANPKLALAVAQIQLFSQEHADAIRTLSKSIPRMKTPEHRAALQQAMGDAIAAWVNVIEKEKNETPVERLRVLKMLQVALEHAPNNPRVLTLVSDQVLKTAENDDESVQALRSALVEGTSPGIAHFIRGTSALMADDMEKAEQHLSLAAKHLPNSTAILNNLAVALTQREGGDLEKALQLSNQAIESQANASPYFYETRGQILFRMEKYLDAIPDLEKALSEEKLAAGVHEVLAKCYEKIDDPKMAAEHRKAFERLSKKSDDK</sequence>
<dbReference type="Gene3D" id="1.25.40.10">
    <property type="entry name" value="Tetratricopeptide repeat domain"/>
    <property type="match status" value="2"/>
</dbReference>
<evidence type="ECO:0000256" key="1">
    <source>
        <dbReference type="SAM" id="Phobius"/>
    </source>
</evidence>
<proteinExistence type="predicted"/>
<reference evidence="2 3" key="1">
    <citation type="submission" date="2017-05" db="EMBL/GenBank/DDBJ databases">
        <authorList>
            <person name="Varghese N."/>
            <person name="Submissions S."/>
        </authorList>
    </citation>
    <scope>NUCLEOTIDE SEQUENCE [LARGE SCALE GENOMIC DNA]</scope>
    <source>
        <strain evidence="2 3">DSM 25457</strain>
    </source>
</reference>
<comment type="caution">
    <text evidence="2">The sequence shown here is derived from an EMBL/GenBank/DDBJ whole genome shotgun (WGS) entry which is preliminary data.</text>
</comment>
<accession>A0ABY1Q8H3</accession>
<dbReference type="PANTHER" id="PTHR12558">
    <property type="entry name" value="CELL DIVISION CYCLE 16,23,27"/>
    <property type="match status" value="1"/>
</dbReference>
<evidence type="ECO:0000313" key="2">
    <source>
        <dbReference type="EMBL" id="SMP62124.1"/>
    </source>
</evidence>
<protein>
    <recommendedName>
        <fullName evidence="4">Tetratricopeptide repeat protein</fullName>
    </recommendedName>
</protein>
<keyword evidence="1" id="KW-0472">Membrane</keyword>